<reference evidence="1 2" key="1">
    <citation type="submission" date="2023-01" db="EMBL/GenBank/DDBJ databases">
        <title>Analysis of 21 Apiospora genomes using comparative genomics revels a genus with tremendous synthesis potential of carbohydrate active enzymes and secondary metabolites.</title>
        <authorList>
            <person name="Sorensen T."/>
        </authorList>
    </citation>
    <scope>NUCLEOTIDE SEQUENCE [LARGE SCALE GENOMIC DNA]</scope>
    <source>
        <strain evidence="1 2">CBS 33761</strain>
    </source>
</reference>
<protein>
    <submittedName>
        <fullName evidence="1">Uncharacterized protein</fullName>
    </submittedName>
</protein>
<evidence type="ECO:0000313" key="1">
    <source>
        <dbReference type="EMBL" id="KAK8038578.1"/>
    </source>
</evidence>
<proteinExistence type="predicted"/>
<organism evidence="1 2">
    <name type="scientific">Apiospora rasikravindrae</name>
    <dbReference type="NCBI Taxonomy" id="990691"/>
    <lineage>
        <taxon>Eukaryota</taxon>
        <taxon>Fungi</taxon>
        <taxon>Dikarya</taxon>
        <taxon>Ascomycota</taxon>
        <taxon>Pezizomycotina</taxon>
        <taxon>Sordariomycetes</taxon>
        <taxon>Xylariomycetidae</taxon>
        <taxon>Amphisphaeriales</taxon>
        <taxon>Apiosporaceae</taxon>
        <taxon>Apiospora</taxon>
    </lineage>
</organism>
<evidence type="ECO:0000313" key="2">
    <source>
        <dbReference type="Proteomes" id="UP001444661"/>
    </source>
</evidence>
<accession>A0ABR1SW95</accession>
<name>A0ABR1SW95_9PEZI</name>
<gene>
    <name evidence="1" type="ORF">PG993_006989</name>
</gene>
<dbReference type="EMBL" id="JAQQWK010000006">
    <property type="protein sequence ID" value="KAK8038578.1"/>
    <property type="molecule type" value="Genomic_DNA"/>
</dbReference>
<dbReference type="Proteomes" id="UP001444661">
    <property type="component" value="Unassembled WGS sequence"/>
</dbReference>
<comment type="caution">
    <text evidence="1">The sequence shown here is derived from an EMBL/GenBank/DDBJ whole genome shotgun (WGS) entry which is preliminary data.</text>
</comment>
<sequence>MSTMDYQPRIPGLHIDPTMEDIILSRQIYNGLPSDGDQPDIEEHMNGLAELFVKYQADKVFGIHLAHGHFAIKDHTVLVGNKPPGGGRWTVPTAIDSDPTNIHGHVFILTDTGFHPYEYQAGCLPDLASVDLKFLPALANFIDRNGLRNVVALEVLDAPHTDMMEIVFLNATLMINPSRLQNVTTVRQTGWAFTAENGNARVRQDGKEHHAAGPKGGHVYVTTPRDYLEALDLLNNEHDC</sequence>
<keyword evidence="2" id="KW-1185">Reference proteome</keyword>